<dbReference type="EMBL" id="CAACVS010000346">
    <property type="protein sequence ID" value="VEU41398.1"/>
    <property type="molecule type" value="Genomic_DNA"/>
</dbReference>
<keyword evidence="2" id="KW-0227">DNA damage</keyword>
<evidence type="ECO:0000256" key="2">
    <source>
        <dbReference type="ARBA" id="ARBA00022763"/>
    </source>
</evidence>
<dbReference type="InterPro" id="IPR027417">
    <property type="entry name" value="P-loop_NTPase"/>
</dbReference>
<dbReference type="GO" id="GO:0009380">
    <property type="term" value="C:excinuclease repair complex"/>
    <property type="evidence" value="ECO:0007669"/>
    <property type="project" value="InterPro"/>
</dbReference>
<dbReference type="InterPro" id="IPR038476">
    <property type="entry name" value="UvrC_RNase_H_dom_sf"/>
</dbReference>
<dbReference type="GO" id="GO:0016887">
    <property type="term" value="F:ATP hydrolysis activity"/>
    <property type="evidence" value="ECO:0007669"/>
    <property type="project" value="InterPro"/>
</dbReference>
<evidence type="ECO:0000259" key="9">
    <source>
        <dbReference type="PROSITE" id="PS50165"/>
    </source>
</evidence>
<dbReference type="Pfam" id="PF04851">
    <property type="entry name" value="ResIII"/>
    <property type="match status" value="1"/>
</dbReference>
<dbReference type="Proteomes" id="UP000291116">
    <property type="component" value="Unassembled WGS sequence"/>
</dbReference>
<dbReference type="SMART" id="SM00465">
    <property type="entry name" value="GIYc"/>
    <property type="match status" value="1"/>
</dbReference>
<dbReference type="InterPro" id="IPR047296">
    <property type="entry name" value="GIY-YIG_UvrC_Cho"/>
</dbReference>
<evidence type="ECO:0000256" key="5">
    <source>
        <dbReference type="ARBA" id="ARBA00023204"/>
    </source>
</evidence>
<dbReference type="Gene3D" id="3.40.1440.10">
    <property type="entry name" value="GIY-YIG endonuclease"/>
    <property type="match status" value="1"/>
</dbReference>
<keyword evidence="3" id="KW-0228">DNA excision</keyword>
<dbReference type="InterPro" id="IPR001162">
    <property type="entry name" value="UvrC_RNase_H_dom"/>
</dbReference>
<name>A0A448ZH66_9STRA</name>
<dbReference type="PANTHER" id="PTHR24029">
    <property type="entry name" value="UVRABC SYSTEM PROTEIN B"/>
    <property type="match status" value="1"/>
</dbReference>
<dbReference type="Gene3D" id="3.30.420.340">
    <property type="entry name" value="UvrC, RNAse H endonuclease domain"/>
    <property type="match status" value="1"/>
</dbReference>
<dbReference type="PROSITE" id="PS51192">
    <property type="entry name" value="HELICASE_ATP_BIND_1"/>
    <property type="match status" value="1"/>
</dbReference>
<dbReference type="OrthoDB" id="16911at2759"/>
<dbReference type="GO" id="GO:0003677">
    <property type="term" value="F:DNA binding"/>
    <property type="evidence" value="ECO:0007669"/>
    <property type="project" value="InterPro"/>
</dbReference>
<dbReference type="GO" id="GO:0006289">
    <property type="term" value="P:nucleotide-excision repair"/>
    <property type="evidence" value="ECO:0007669"/>
    <property type="project" value="InterPro"/>
</dbReference>
<keyword evidence="6" id="KW-0175">Coiled coil</keyword>
<dbReference type="SMART" id="SM00490">
    <property type="entry name" value="HELICc"/>
    <property type="match status" value="1"/>
</dbReference>
<dbReference type="InterPro" id="IPR014001">
    <property type="entry name" value="Helicase_ATP-bd"/>
</dbReference>
<dbReference type="SUPFAM" id="SSF82771">
    <property type="entry name" value="GIY-YIG endonuclease"/>
    <property type="match status" value="1"/>
</dbReference>
<dbReference type="InterPro" id="IPR035901">
    <property type="entry name" value="GIY-YIG_endonuc_sf"/>
</dbReference>
<evidence type="ECO:0000259" key="11">
    <source>
        <dbReference type="PROSITE" id="PS51194"/>
    </source>
</evidence>
<feature type="domain" description="GIY-YIG" evidence="8">
    <location>
        <begin position="793"/>
        <end position="872"/>
    </location>
</feature>
<dbReference type="GO" id="GO:0005524">
    <property type="term" value="F:ATP binding"/>
    <property type="evidence" value="ECO:0007669"/>
    <property type="project" value="InterPro"/>
</dbReference>
<dbReference type="GO" id="GO:0009381">
    <property type="term" value="F:excinuclease ABC activity"/>
    <property type="evidence" value="ECO:0007669"/>
    <property type="project" value="InterPro"/>
</dbReference>
<feature type="domain" description="UvrC family homology region profile" evidence="9">
    <location>
        <begin position="1013"/>
        <end position="1265"/>
    </location>
</feature>
<accession>A0A448ZH66</accession>
<dbReference type="Pfam" id="PF22920">
    <property type="entry name" value="UvrC_RNaseH"/>
    <property type="match status" value="1"/>
</dbReference>
<dbReference type="PROSITE" id="PS50164">
    <property type="entry name" value="GIY_YIG"/>
    <property type="match status" value="1"/>
</dbReference>
<dbReference type="InterPro" id="IPR000305">
    <property type="entry name" value="GIY-YIG_endonuc"/>
</dbReference>
<dbReference type="Pfam" id="PF08459">
    <property type="entry name" value="UvrC_RNaseH_dom"/>
    <property type="match status" value="1"/>
</dbReference>
<dbReference type="CDD" id="cd10434">
    <property type="entry name" value="GIY-YIG_UvrC_Cho"/>
    <property type="match status" value="1"/>
</dbReference>
<keyword evidence="1" id="KW-0963">Cytoplasm</keyword>
<protein>
    <recommendedName>
        <fullName evidence="14">Excinuclease ABC subunit B</fullName>
    </recommendedName>
</protein>
<dbReference type="Pfam" id="PF12344">
    <property type="entry name" value="UvrB"/>
    <property type="match status" value="1"/>
</dbReference>
<dbReference type="SUPFAM" id="SSF52540">
    <property type="entry name" value="P-loop containing nucleoside triphosphate hydrolases"/>
    <property type="match status" value="2"/>
</dbReference>
<evidence type="ECO:0000313" key="12">
    <source>
        <dbReference type="EMBL" id="VEU41398.1"/>
    </source>
</evidence>
<sequence length="1362" mass="153811">MRKMRNMLAPKRKLQPWLCMMIVIQLSLRQKSVGSWHIIPRTIKQGINRQLLSPPRYIPCGRNTNPCLRSTTALMYTVETGMQNATAPFVTAPTATLIKEAQTLSQTKTPLPPSFEVTSAYLPTGDQPEAIDRLVEQVQRGDKYSVLRGITGTGKTFVMAHTLARCNRPALILCHNKTLAAQLARELRSLLQKNQVHLFVSYYNHYVPESYNEKIGKFTSKKSSISKELNALRHLTTRALVEHSDTVIVASISCIYGLGLPASYLDSAFTWEVGGGAQYSEEEIIGMLQGGMYTSKENEDNEWLELSDTTSLEHGEYHMSRSSIDGALSVILWPPTEPSAIRVHFNVTKTNKENLSYSIGSIDTICPNDDDNTFRMESVTIFPARHHSTGSDEERFEESLSRIQEELSNQVKNFNAESKFVEADRLSRRVSEDLMLLRETRNCNGIENYSRHLALRNEGAAPDTLLDYFGSQNFLLFVDESHVALPQLAAMYRGDKARKKMLVKHGYRLPSALDNRPLKEDEFWDRVTQTVFVSATPSKKELDLISNIHENTPIDMTIRPTFVCDPPIDIRPTGNQLEDLVAEVKKRIERKERSLAMTLTKRDAEDLSSFLIEQGIPSTYIHSGLKTRERSDALKSLQLGKIDCLVGVNLLREGLDLPEVSLVAILNADVEGFLRSETALLQTIGRAARNQNGRAILYADRITDSMEKCVSSTRRRREIQLAYNKENCKEVRSAKGSSFLPIFDLLSDKIKEETALDEESSTSEPMTASAAGYRKGESTVHVLRNMDLNRLPKKPGVYFWKDRDSNILYIGKAKQLRQRIMSYVRPRAKHGSRIKAMLAKSETVDFLITPSERDALLLEANLINRHKPPYNVLLKDDQSYPYICASVGDELPEFRMVPRRQVYGDAGTYRYFGPYPDYSDITAILEGIEETYGLRSMRFKARFGDFDKEAYQARFDEAFREVFQTSEGSPMVPLSNMRLKGEEASIIFDSAYNKSRDVVVVVESDLLLNEIIVLVLQLRQGIVIGSFSYIFEFGKGHIMDRDLSEAIEAVLIERHYRSGEAPLRAGYSFFPDEILVQHPIRNLKELKDVIKLSRDSVEVERKDAKISVRKPAVSGSKKKVDARVIEFALQNAKQVARERETRRHGDALLTSVDGTAATELASLLSLEAKPEKIECFDISHLQGEAAVGSRVVFNNGRPQPHLYRRFNVNTVADTRDDYANLEEVLARRFLRARSVNSFDPVDKDDPWAVPDVVVIDGGKGQLAAALRGMAKARVFPSNLYSNETMYKDVESSSCLKNNIPPVFVPVIALAKRNEELFEPGSRYSINAKPDSPALLLLRALRDESHRFAVSSHKKRRSNMNKL</sequence>
<feature type="domain" description="Helicase C-terminal" evidence="11">
    <location>
        <begin position="576"/>
        <end position="739"/>
    </location>
</feature>
<evidence type="ECO:0000256" key="6">
    <source>
        <dbReference type="SAM" id="Coils"/>
    </source>
</evidence>
<evidence type="ECO:0008006" key="14">
    <source>
        <dbReference type="Google" id="ProtNLM"/>
    </source>
</evidence>
<organism evidence="12 13">
    <name type="scientific">Pseudo-nitzschia multistriata</name>
    <dbReference type="NCBI Taxonomy" id="183589"/>
    <lineage>
        <taxon>Eukaryota</taxon>
        <taxon>Sar</taxon>
        <taxon>Stramenopiles</taxon>
        <taxon>Ochrophyta</taxon>
        <taxon>Bacillariophyta</taxon>
        <taxon>Bacillariophyceae</taxon>
        <taxon>Bacillariophycidae</taxon>
        <taxon>Bacillariales</taxon>
        <taxon>Bacillariaceae</taxon>
        <taxon>Pseudo-nitzschia</taxon>
    </lineage>
</organism>
<dbReference type="Pfam" id="PF00271">
    <property type="entry name" value="Helicase_C"/>
    <property type="match status" value="1"/>
</dbReference>
<proteinExistence type="predicted"/>
<dbReference type="SMART" id="SM00487">
    <property type="entry name" value="DEXDc"/>
    <property type="match status" value="1"/>
</dbReference>
<evidence type="ECO:0000256" key="1">
    <source>
        <dbReference type="ARBA" id="ARBA00022490"/>
    </source>
</evidence>
<feature type="domain" description="Helicase ATP-binding" evidence="10">
    <location>
        <begin position="136"/>
        <end position="282"/>
    </location>
</feature>
<feature type="coiled-coil region" evidence="6">
    <location>
        <begin position="393"/>
        <end position="424"/>
    </location>
</feature>
<dbReference type="PROSITE" id="PS50165">
    <property type="entry name" value="UVRC"/>
    <property type="match status" value="1"/>
</dbReference>
<evidence type="ECO:0000256" key="3">
    <source>
        <dbReference type="ARBA" id="ARBA00022769"/>
    </source>
</evidence>
<dbReference type="Gene3D" id="3.40.50.300">
    <property type="entry name" value="P-loop containing nucleotide triphosphate hydrolases"/>
    <property type="match status" value="3"/>
</dbReference>
<evidence type="ECO:0000256" key="4">
    <source>
        <dbReference type="ARBA" id="ARBA00022881"/>
    </source>
</evidence>
<evidence type="ECO:0000259" key="8">
    <source>
        <dbReference type="PROSITE" id="PS50164"/>
    </source>
</evidence>
<evidence type="ECO:0000313" key="13">
    <source>
        <dbReference type="Proteomes" id="UP000291116"/>
    </source>
</evidence>
<feature type="region of interest" description="Disordered" evidence="7">
    <location>
        <begin position="754"/>
        <end position="774"/>
    </location>
</feature>
<keyword evidence="4" id="KW-0267">Excision nuclease</keyword>
<keyword evidence="13" id="KW-1185">Reference proteome</keyword>
<dbReference type="Pfam" id="PF01541">
    <property type="entry name" value="GIY-YIG"/>
    <property type="match status" value="1"/>
</dbReference>
<dbReference type="InterPro" id="IPR004807">
    <property type="entry name" value="UvrB"/>
</dbReference>
<reference evidence="12 13" key="1">
    <citation type="submission" date="2019-01" db="EMBL/GenBank/DDBJ databases">
        <authorList>
            <person name="Ferrante I. M."/>
        </authorList>
    </citation>
    <scope>NUCLEOTIDE SEQUENCE [LARGE SCALE GENOMIC DNA]</scope>
    <source>
        <strain evidence="12 13">B856</strain>
    </source>
</reference>
<dbReference type="PROSITE" id="PS51194">
    <property type="entry name" value="HELICASE_CTER"/>
    <property type="match status" value="1"/>
</dbReference>
<dbReference type="InterPro" id="IPR006935">
    <property type="entry name" value="Helicase/UvrB_N"/>
</dbReference>
<dbReference type="PANTHER" id="PTHR24029:SF0">
    <property type="entry name" value="UVRABC SYSTEM PROTEIN B"/>
    <property type="match status" value="1"/>
</dbReference>
<gene>
    <name evidence="12" type="ORF">PSNMU_V1.4_AUG-EV-PASAV3_0083210</name>
</gene>
<dbReference type="InterPro" id="IPR001650">
    <property type="entry name" value="Helicase_C-like"/>
</dbReference>
<keyword evidence="5" id="KW-0234">DNA repair</keyword>
<evidence type="ECO:0000256" key="7">
    <source>
        <dbReference type="SAM" id="MobiDB-lite"/>
    </source>
</evidence>
<dbReference type="FunFam" id="3.40.1440.10:FF:000001">
    <property type="entry name" value="UvrABC system protein C"/>
    <property type="match status" value="1"/>
</dbReference>
<evidence type="ECO:0000259" key="10">
    <source>
        <dbReference type="PROSITE" id="PS51192"/>
    </source>
</evidence>
<dbReference type="InterPro" id="IPR024759">
    <property type="entry name" value="UvrB_YAD/RRR_dom"/>
</dbReference>